<dbReference type="Proteomes" id="UP000061660">
    <property type="component" value="Chromosome"/>
</dbReference>
<sequence length="63" mass="7890">MLPEHEIKYRVYYKDKTNNVAWYSDDSDYELAEKRYEYKINNDEYYDVKLVKETINRTVLREQ</sequence>
<evidence type="ECO:0000313" key="2">
    <source>
        <dbReference type="Proteomes" id="UP000061660"/>
    </source>
</evidence>
<gene>
    <name evidence="1" type="ORF">IJ22_18060</name>
</gene>
<accession>A0A0U2W0X4</accession>
<dbReference type="STRING" id="162209.IJ22_18060"/>
<protein>
    <submittedName>
        <fullName evidence="1">Uncharacterized protein</fullName>
    </submittedName>
</protein>
<proteinExistence type="predicted"/>
<dbReference type="EMBL" id="CP013652">
    <property type="protein sequence ID" value="ALS22180.1"/>
    <property type="molecule type" value="Genomic_DNA"/>
</dbReference>
<dbReference type="KEGG" id="pnp:IJ22_18060"/>
<dbReference type="AlphaFoldDB" id="A0A0U2W0X4"/>
<evidence type="ECO:0000313" key="1">
    <source>
        <dbReference type="EMBL" id="ALS22180.1"/>
    </source>
</evidence>
<reference evidence="2" key="1">
    <citation type="submission" date="2015-12" db="EMBL/GenBank/DDBJ databases">
        <title>Complete genome sequences of two moderately thermophilic Paenibacillus species.</title>
        <authorList>
            <person name="Butler R.III."/>
            <person name="Wang J."/>
            <person name="Stark B.C."/>
            <person name="Pombert J.-F."/>
        </authorList>
    </citation>
    <scope>NUCLEOTIDE SEQUENCE [LARGE SCALE GENOMIC DNA]</scope>
    <source>
        <strain evidence="2">32O-Y</strain>
    </source>
</reference>
<organism evidence="1 2">
    <name type="scientific">Paenibacillus naphthalenovorans</name>
    <dbReference type="NCBI Taxonomy" id="162209"/>
    <lineage>
        <taxon>Bacteria</taxon>
        <taxon>Bacillati</taxon>
        <taxon>Bacillota</taxon>
        <taxon>Bacilli</taxon>
        <taxon>Bacillales</taxon>
        <taxon>Paenibacillaceae</taxon>
        <taxon>Paenibacillus</taxon>
    </lineage>
</organism>
<dbReference type="PATRIC" id="fig|162209.4.peg.1914"/>
<reference evidence="1 2" key="2">
    <citation type="journal article" date="2016" name="Genome Announc.">
        <title>Complete Genome Sequences of Two Interactive Moderate Thermophiles, Paenibacillus napthalenovorans 32O-Y and Paenibacillus sp. 32O-W.</title>
        <authorList>
            <person name="Butler R.R.III."/>
            <person name="Wang J."/>
            <person name="Stark B.C."/>
            <person name="Pombert J.F."/>
        </authorList>
    </citation>
    <scope>NUCLEOTIDE SEQUENCE [LARGE SCALE GENOMIC DNA]</scope>
    <source>
        <strain evidence="1 2">32O-Y</strain>
    </source>
</reference>
<keyword evidence="2" id="KW-1185">Reference proteome</keyword>
<name>A0A0U2W0X4_9BACL</name>